<proteinExistence type="predicted"/>
<name>A0A9Q1FP77_SYNKA</name>
<evidence type="ECO:0000313" key="3">
    <source>
        <dbReference type="Proteomes" id="UP001152622"/>
    </source>
</evidence>
<comment type="caution">
    <text evidence="2">The sequence shown here is derived from an EMBL/GenBank/DDBJ whole genome shotgun (WGS) entry which is preliminary data.</text>
</comment>
<dbReference type="Proteomes" id="UP001152622">
    <property type="component" value="Chromosome 4"/>
</dbReference>
<reference evidence="2" key="1">
    <citation type="journal article" date="2023" name="Science">
        <title>Genome structures resolve the early diversification of teleost fishes.</title>
        <authorList>
            <person name="Parey E."/>
            <person name="Louis A."/>
            <person name="Montfort J."/>
            <person name="Bouchez O."/>
            <person name="Roques C."/>
            <person name="Iampietro C."/>
            <person name="Lluch J."/>
            <person name="Castinel A."/>
            <person name="Donnadieu C."/>
            <person name="Desvignes T."/>
            <person name="Floi Bucao C."/>
            <person name="Jouanno E."/>
            <person name="Wen M."/>
            <person name="Mejri S."/>
            <person name="Dirks R."/>
            <person name="Jansen H."/>
            <person name="Henkel C."/>
            <person name="Chen W.J."/>
            <person name="Zahm M."/>
            <person name="Cabau C."/>
            <person name="Klopp C."/>
            <person name="Thompson A.W."/>
            <person name="Robinson-Rechavi M."/>
            <person name="Braasch I."/>
            <person name="Lecointre G."/>
            <person name="Bobe J."/>
            <person name="Postlethwait J.H."/>
            <person name="Berthelot C."/>
            <person name="Roest Crollius H."/>
            <person name="Guiguen Y."/>
        </authorList>
    </citation>
    <scope>NUCLEOTIDE SEQUENCE</scope>
    <source>
        <strain evidence="2">WJC10195</strain>
    </source>
</reference>
<keyword evidence="3" id="KW-1185">Reference proteome</keyword>
<protein>
    <submittedName>
        <fullName evidence="2">Uncharacterized protein</fullName>
    </submittedName>
</protein>
<gene>
    <name evidence="2" type="ORF">SKAU_G00123780</name>
</gene>
<dbReference type="AlphaFoldDB" id="A0A9Q1FP77"/>
<dbReference type="EMBL" id="JAINUF010000004">
    <property type="protein sequence ID" value="KAJ8363547.1"/>
    <property type="molecule type" value="Genomic_DNA"/>
</dbReference>
<organism evidence="2 3">
    <name type="scientific">Synaphobranchus kaupii</name>
    <name type="common">Kaup's arrowtooth eel</name>
    <dbReference type="NCBI Taxonomy" id="118154"/>
    <lineage>
        <taxon>Eukaryota</taxon>
        <taxon>Metazoa</taxon>
        <taxon>Chordata</taxon>
        <taxon>Craniata</taxon>
        <taxon>Vertebrata</taxon>
        <taxon>Euteleostomi</taxon>
        <taxon>Actinopterygii</taxon>
        <taxon>Neopterygii</taxon>
        <taxon>Teleostei</taxon>
        <taxon>Anguilliformes</taxon>
        <taxon>Synaphobranchidae</taxon>
        <taxon>Synaphobranchus</taxon>
    </lineage>
</organism>
<evidence type="ECO:0000256" key="1">
    <source>
        <dbReference type="SAM" id="MobiDB-lite"/>
    </source>
</evidence>
<sequence>MHFSQLRVVCGRSLGKQREESDALARDPPLLAVRMDHSQRPGVLISDDVMGRGGNRSSTVMYVSHTYQRGPEPYGTLQQATARRRRCGNSSREHLEEYSPALAP</sequence>
<feature type="region of interest" description="Disordered" evidence="1">
    <location>
        <begin position="69"/>
        <end position="104"/>
    </location>
</feature>
<accession>A0A9Q1FP77</accession>
<evidence type="ECO:0000313" key="2">
    <source>
        <dbReference type="EMBL" id="KAJ8363547.1"/>
    </source>
</evidence>